<dbReference type="InterPro" id="IPR000780">
    <property type="entry name" value="CheR_MeTrfase"/>
</dbReference>
<evidence type="ECO:0000256" key="4">
    <source>
        <dbReference type="ARBA" id="ARBA00022691"/>
    </source>
</evidence>
<feature type="binding site" evidence="6">
    <location>
        <begin position="198"/>
        <end position="199"/>
    </location>
    <ligand>
        <name>S-adenosyl-L-methionine</name>
        <dbReference type="ChEBI" id="CHEBI:59789"/>
    </ligand>
</feature>
<dbReference type="InterPro" id="IPR022641">
    <property type="entry name" value="CheR_N"/>
</dbReference>
<comment type="catalytic activity">
    <reaction evidence="1 5">
        <text>L-glutamyl-[protein] + S-adenosyl-L-methionine = [protein]-L-glutamate 5-O-methyl ester + S-adenosyl-L-homocysteine</text>
        <dbReference type="Rhea" id="RHEA:24452"/>
        <dbReference type="Rhea" id="RHEA-COMP:10208"/>
        <dbReference type="Rhea" id="RHEA-COMP:10311"/>
        <dbReference type="ChEBI" id="CHEBI:29973"/>
        <dbReference type="ChEBI" id="CHEBI:57856"/>
        <dbReference type="ChEBI" id="CHEBI:59789"/>
        <dbReference type="ChEBI" id="CHEBI:82795"/>
        <dbReference type="EC" id="2.1.1.80"/>
    </reaction>
</comment>
<dbReference type="PANTHER" id="PTHR24422">
    <property type="entry name" value="CHEMOTAXIS PROTEIN METHYLTRANSFERASE"/>
    <property type="match status" value="1"/>
</dbReference>
<feature type="binding site" evidence="6">
    <location>
        <position position="117"/>
    </location>
    <ligand>
        <name>S-adenosyl-L-methionine</name>
        <dbReference type="ChEBI" id="CHEBI:59789"/>
    </ligand>
</feature>
<dbReference type="SUPFAM" id="SSF47757">
    <property type="entry name" value="Chemotaxis receptor methyltransferase CheR, N-terminal domain"/>
    <property type="match status" value="1"/>
</dbReference>
<dbReference type="PIRSF" id="PIRSF000410">
    <property type="entry name" value="CheR"/>
    <property type="match status" value="1"/>
</dbReference>
<dbReference type="Gene3D" id="3.40.50.150">
    <property type="entry name" value="Vaccinia Virus protein VP39"/>
    <property type="match status" value="1"/>
</dbReference>
<organism evidence="8 9">
    <name type="scientific">Pseudomonas wadenswilerensis</name>
    <dbReference type="NCBI Taxonomy" id="1785161"/>
    <lineage>
        <taxon>Bacteria</taxon>
        <taxon>Pseudomonadati</taxon>
        <taxon>Pseudomonadota</taxon>
        <taxon>Gammaproteobacteria</taxon>
        <taxon>Pseudomonadales</taxon>
        <taxon>Pseudomonadaceae</taxon>
        <taxon>Pseudomonas</taxon>
    </lineage>
</organism>
<dbReference type="CDD" id="cd02440">
    <property type="entry name" value="AdoMet_MTases"/>
    <property type="match status" value="1"/>
</dbReference>
<accession>A0A380STF1</accession>
<dbReference type="PANTHER" id="PTHR24422:SF26">
    <property type="entry name" value="CHEMOTAXIS PROTEIN METHYLTRANSFERASE"/>
    <property type="match status" value="1"/>
</dbReference>
<evidence type="ECO:0000259" key="7">
    <source>
        <dbReference type="PROSITE" id="PS50123"/>
    </source>
</evidence>
<gene>
    <name evidence="8" type="primary">cheR</name>
    <name evidence="8" type="ORF">CCOS864_00400</name>
</gene>
<dbReference type="Pfam" id="PF01739">
    <property type="entry name" value="CheR"/>
    <property type="match status" value="1"/>
</dbReference>
<protein>
    <recommendedName>
        <fullName evidence="5">Chemotaxis protein methyltransferase</fullName>
        <ecNumber evidence="5">2.1.1.80</ecNumber>
    </recommendedName>
</protein>
<dbReference type="InterPro" id="IPR050903">
    <property type="entry name" value="Bact_Chemotaxis_MeTrfase"/>
</dbReference>
<reference evidence="9" key="1">
    <citation type="submission" date="2018-07" db="EMBL/GenBank/DDBJ databases">
        <authorList>
            <person name="Blom J."/>
        </authorList>
    </citation>
    <scope>NUCLEOTIDE SEQUENCE [LARGE SCALE GENOMIC DNA]</scope>
    <source>
        <strain evidence="9">CCOS 864</strain>
    </source>
</reference>
<keyword evidence="4 5" id="KW-0949">S-adenosyl-L-methionine</keyword>
<dbReference type="Pfam" id="PF03705">
    <property type="entry name" value="CheR_N"/>
    <property type="match status" value="1"/>
</dbReference>
<evidence type="ECO:0000313" key="9">
    <source>
        <dbReference type="Proteomes" id="UP000255177"/>
    </source>
</evidence>
<dbReference type="InterPro" id="IPR036804">
    <property type="entry name" value="CheR_N_sf"/>
</dbReference>
<dbReference type="EMBL" id="UIDD01000001">
    <property type="protein sequence ID" value="SUQ60995.1"/>
    <property type="molecule type" value="Genomic_DNA"/>
</dbReference>
<dbReference type="GO" id="GO:0032259">
    <property type="term" value="P:methylation"/>
    <property type="evidence" value="ECO:0007669"/>
    <property type="project" value="UniProtKB-KW"/>
</dbReference>
<dbReference type="InterPro" id="IPR029063">
    <property type="entry name" value="SAM-dependent_MTases_sf"/>
</dbReference>
<keyword evidence="9" id="KW-1185">Reference proteome</keyword>
<dbReference type="PROSITE" id="PS50123">
    <property type="entry name" value="CHER"/>
    <property type="match status" value="1"/>
</dbReference>
<dbReference type="InterPro" id="IPR026024">
    <property type="entry name" value="Chemotaxis_MeTrfase_CheR"/>
</dbReference>
<evidence type="ECO:0000256" key="5">
    <source>
        <dbReference type="PIRNR" id="PIRNR000410"/>
    </source>
</evidence>
<proteinExistence type="predicted"/>
<dbReference type="AlphaFoldDB" id="A0A380STF1"/>
<evidence type="ECO:0000256" key="6">
    <source>
        <dbReference type="PIRSR" id="PIRSR000410-1"/>
    </source>
</evidence>
<feature type="binding site" evidence="6">
    <location>
        <position position="86"/>
    </location>
    <ligand>
        <name>S-adenosyl-L-methionine</name>
        <dbReference type="ChEBI" id="CHEBI:59789"/>
    </ligand>
</feature>
<name>A0A380STF1_9PSED</name>
<feature type="binding site" evidence="6">
    <location>
        <position position="82"/>
    </location>
    <ligand>
        <name>S-adenosyl-L-methionine</name>
        <dbReference type="ChEBI" id="CHEBI:59789"/>
    </ligand>
</feature>
<feature type="binding site" evidence="6">
    <location>
        <begin position="216"/>
        <end position="217"/>
    </location>
    <ligand>
        <name>S-adenosyl-L-methionine</name>
        <dbReference type="ChEBI" id="CHEBI:59789"/>
    </ligand>
</feature>
<evidence type="ECO:0000256" key="2">
    <source>
        <dbReference type="ARBA" id="ARBA00022603"/>
    </source>
</evidence>
<evidence type="ECO:0000256" key="1">
    <source>
        <dbReference type="ARBA" id="ARBA00001541"/>
    </source>
</evidence>
<feature type="domain" description="CheR-type methyltransferase" evidence="7">
    <location>
        <begin position="3"/>
        <end position="270"/>
    </location>
</feature>
<sequence>MPASSRPPLLSEAQFLRFRTLVSQRTGVFLAADRRAAVAARLGKRLRHLQLSAFEQYLQLIEQPDQQQEQQRVLDLLIARDSYFFREHRHFEFLAQWLRDIPRPLRLWSAACASGEEAYSLAMVASEHAANDDWSVLASDVSPNLLQQAAEGIYEVTQARYFPEGWLQRYCLCGVGEMAGRMRMAASLRERLTFRQINLIQPLAGDLGLFDVIFLRNLLAYFSQDEKQRVVHRLLACLRPGGLLLIGHSESIHGLDLPLRPILPSVFERL</sequence>
<keyword evidence="3 5" id="KW-0808">Transferase</keyword>
<dbReference type="EC" id="2.1.1.80" evidence="5"/>
<dbReference type="Proteomes" id="UP000255177">
    <property type="component" value="Unassembled WGS sequence"/>
</dbReference>
<feature type="binding site" evidence="6">
    <location>
        <position position="140"/>
    </location>
    <ligand>
        <name>S-adenosyl-L-methionine</name>
        <dbReference type="ChEBI" id="CHEBI:59789"/>
    </ligand>
</feature>
<comment type="function">
    <text evidence="5">Methylation of the membrane-bound methyl-accepting chemotaxis proteins (MCP) to form gamma-glutamyl methyl ester residues in MCP.</text>
</comment>
<keyword evidence="2 5" id="KW-0489">Methyltransferase</keyword>
<dbReference type="SUPFAM" id="SSF53335">
    <property type="entry name" value="S-adenosyl-L-methionine-dependent methyltransferases"/>
    <property type="match status" value="1"/>
</dbReference>
<evidence type="ECO:0000256" key="3">
    <source>
        <dbReference type="ARBA" id="ARBA00022679"/>
    </source>
</evidence>
<dbReference type="InterPro" id="IPR022642">
    <property type="entry name" value="CheR_C"/>
</dbReference>
<dbReference type="SMART" id="SM00138">
    <property type="entry name" value="MeTrc"/>
    <property type="match status" value="1"/>
</dbReference>
<dbReference type="GO" id="GO:0008983">
    <property type="term" value="F:protein-glutamate O-methyltransferase activity"/>
    <property type="evidence" value="ECO:0007669"/>
    <property type="project" value="UniProtKB-EC"/>
</dbReference>
<dbReference type="Gene3D" id="1.10.155.10">
    <property type="entry name" value="Chemotaxis receptor methyltransferase CheR, N-terminal domain"/>
    <property type="match status" value="1"/>
</dbReference>
<dbReference type="RefSeq" id="WP_115084847.1">
    <property type="nucleotide sequence ID" value="NZ_CBCSFG010000002.1"/>
</dbReference>
<evidence type="ECO:0000313" key="8">
    <source>
        <dbReference type="EMBL" id="SUQ60995.1"/>
    </source>
</evidence>
<dbReference type="PRINTS" id="PR00996">
    <property type="entry name" value="CHERMTFRASE"/>
</dbReference>